<dbReference type="FunFam" id="3.90.226.10:FF:000010">
    <property type="entry name" value="acetyl-CoA carboxylase isoform X2"/>
    <property type="match status" value="1"/>
</dbReference>
<dbReference type="InterPro" id="IPR029045">
    <property type="entry name" value="ClpP/crotonase-like_dom_sf"/>
</dbReference>
<dbReference type="FunFam" id="2.40.460.10:FF:000001">
    <property type="entry name" value="Acetyl-CoA carboxylase 1"/>
    <property type="match status" value="1"/>
</dbReference>
<dbReference type="InterPro" id="IPR001882">
    <property type="entry name" value="Biotin_BS"/>
</dbReference>
<feature type="domain" description="CoA carboxyltransferase C-terminal" evidence="20">
    <location>
        <begin position="2473"/>
        <end position="2789"/>
    </location>
</feature>
<dbReference type="InterPro" id="IPR011763">
    <property type="entry name" value="COA_CT_C"/>
</dbReference>
<dbReference type="FunFam" id="2.40.50.100:FF:000005">
    <property type="entry name" value="Acetyl-CoA carboxylase 1"/>
    <property type="match status" value="1"/>
</dbReference>
<dbReference type="FunFam" id="3.30.1490.20:FF:000003">
    <property type="entry name" value="acetyl-CoA carboxylase isoform X1"/>
    <property type="match status" value="1"/>
</dbReference>
<sequence>MNGQFRGQKTPSLSSIPEEDHIVPEWQGAESEPVYTSNGSALGSRQNGYVDIISGKRDAFQNLVKRYCPRVFNDFLPKCDVKLDTCELTSDSGCPDDQCDSDSNDLCKEDTCSGDTVTDDDVFEDSACLSGPHVLELSDDDDDDDGHDDDSGCTDTGSDDAVSTSSCNLDDQSSSDSCLISEMGNISTAVHITESDHTQLTVDHKTVYKMGSHESTQLGRDLLQTEACADSLEHSETGALSLQCVHSPALNDSVQIFGSVTCEYAHNDNPGELKWLSADPGHEAGQCRAESVNSSKPSLNENIPCETQGASSGEHDSCMPRVECKATKSTEYSKVKDVDSQCSVDPVLDPWCNDIDEAERLNFDKSSSGEDTDDQSGCCSVPDVAHGSSPLSSSSSFIEQGRPKMEMTASAELALKRSHFIRNHKFYWKQQNVPLLCKYENGIDDEGSANMIAQYWLLVLLILRSWRAAGVALLSLVFPHRLCPFLAQLSESNLAKTVSPSDEATCKSNTLDMELAVNGITNGDAASDEALASDVESFEERQPVKFFQPQDSLDESTLDSEDGEIGGINEEYKEEERDQFECASLSSVSSRSSLDLGRPRPRLYRSMSGPHLTRYGHQRSSSKGHIKDFSVATPEEFVKRFDGTRVINKVLVANNGIAAVKCMRSIRRWAYEMFRNEKAICFVAMVTPEDLKANAEYIHLADQYVPVPGGTNNNNYANVDLILDIAKRTKVQAVWAGWGHASENPHLPELLHKNGLIFIGPPENAMWALGDKIASSIVAQTAGVPTLPWSGSGVAIEWESENMSGNPITVPDELYQCGCVKNIDEGLTAAKEIGFPVMIKASEGGGGKGIRKACNSEEFPNLFRQVQTEIPGSPIFIMKLASNARHLEVQLLADKYGNAISLFGRDCSIQRRHQKIIEEAPVTIARPEVQEEMERAAVQLAHMVGYVSAGTVEYLYNDEDESFFFLELNPRLQVEHPCTEMVTDINLPAAQIQVAMGIPLHRIKDIRVYYGEEPWGDSKIDFLNPPHKPVPKGAVIAARITSENPDEGFKPSAGTVQELNFRSSKNVWGYFSVSASGGLHEFADSQFGHCFAWGENRDIAMENMVIALKELSIRGDFRTTVEYLIKLLETPSFQDNSFNTGWLDKLIAEKVQAEKPEMMLSVICAALHVGDQNIMSAFSSFQSTLERGQVALTSHSLTNTFDIDLIHEGFKYSVCATKISPTVYFLVMNNSYIEAEAHRLSNGGLLVSVDGSAHTTYMKEEVGSYRVVIGNKTCVFEKENDPTVLRAPSTGKLINFMVDDGGHVFAGDVFAEIEVMKMVMELRVNESGCVHYVKRPGASLDAGSIIARLQLDDPTRVQTAEEFTGKFPLTTNPIHHGDKLHQVFQFYLSFMRNTLAGYCMPDPYAKRKITEAVDTLMKCLKDPALPLFEMQELISSISGRIAPDVEKAIRKLMATYASNITSILCQFPSQQIANIIDSHAATLTKRAERDVFFLTTQGIVQLVQRYRNGIRGHMKNVVQELLKEYLRIEMQFQHGSYDKCCAALKEKNKDDMSAVTADIFSHAQVSKKNILITALIDYLCDKEPGLTDDLHSILNELTTLNKTENAKVALRARQVLIASYQPPYELRHNQVESIFLSAIDMYGHHFCPENLTKLIVSETSIYDVLQDFFYHNNQLVRMAALEVYVRRAYTAYELSCLQHYQMEEGICVVEFMFLLPTTHPNRFQQKRASLSMPRVASLSDDMTFSQVTELPQCQRMGIMSSFSSFEEFRLCFDEIVSRFMSPPSTPNSMEENNLSTTNRSRHSRLDEPIHILNVAIRYQTMDDDDVYAKCFEDFCAEKRHIFSENGIRRITFVVLHHTEFPKYFTFRARKQGLSSVQDCSLDADLIDFLADDGDVVCSYHCSPLASPPSHTRGLPLHFTEDRIYRHLEPALAFQLEINRMRNFDLEAIPIANHRMHLYLGKAKQVAKGQEVTDYRFFVRSIIRHSDLVTKEASFEYLQNEGERTLLEAMDALEFAFSHPMSKRTDCNHIFLNFVPTLTLADPAKLEETVRSMVMRYGSRIWKLRVLQAEIKMTIRVVSSGTRFPIRLFLSNESGYYLDITMYREVTDEQTGQVIFQAYGTKQGPLHGLLLSTPYVTKDHLQLKRFQAQSNGTTYIYDYPEMFRQALHKLWKEAESVYNIDEVPCDILQCVELVLDNKNKLCEQNRLPGENEIGIVAWKMTLKTPEFPKGRDIIVIGNDITFTIGSFGPREDLLFQKASELARKEGLPRLFLAANSGARLGLAEEIKHLFRVAWEDKEDPEKGFKYLYLSPEDFKKVSAMNSVHAELIEDEGESRYKLIDIIGQDDGIGVESLSASGMIAGETSQAYNEIVTISMVTCRAVGIGAYLVRLGQRIVQVENSHIILTGAGALNKVLGREVYTSNNQLGGIQIMHNNGISHAVAPDDFEGVVIMLKWLSYMPKYHDGPLSITNPKDPIDREIEFMPSKTPYDPRHMLAGRENPNDPESWQGGFFDKDSFEEIMSAWAQTVVVGRARLGGIPLGVIAVETRSVELMVPADPANLDSDSKCIQQAGQVWFPDSSYKTSQVIKDFNREQLPLMIFANWRGFSGGMKDMFDMVIKYGSYIVDGLREYKQPILIYIPPYGELRGGAWVVLDPKINPQYIELYADKESRGGVLEAEGMVEIKFRYKDLSKTMHRLDPVCKKIKEQMASPEVQPPERAALEKQMKEREDVIMPLYHQVAVMFADLHDTAGRMQEKGCINDTVTWSTSRRYFYWRLRRLILEQSVKYRIQKVNPDFNEAHIKSMLSRWFVEAQGAVNAYLWEDNRAVVEWLTSQFDKPNWEGSVLDENIKCVQRDYVIQQIRGLIQENPEVAMDSIVHITQHMTPSQRTEVSRILATMESSGTTQ</sequence>
<dbReference type="PROSITE" id="PS50979">
    <property type="entry name" value="BC"/>
    <property type="match status" value="1"/>
</dbReference>
<evidence type="ECO:0000256" key="10">
    <source>
        <dbReference type="ARBA" id="ARBA00023267"/>
    </source>
</evidence>
<comment type="catalytic activity">
    <reaction evidence="13">
        <text>N(6)-biotinyl-L-lysyl-[protein] + hydrogencarbonate + ATP = N(6)-carboxybiotinyl-L-lysyl-[protein] + ADP + phosphate + H(+)</text>
        <dbReference type="Rhea" id="RHEA:13501"/>
        <dbReference type="Rhea" id="RHEA-COMP:10505"/>
        <dbReference type="Rhea" id="RHEA-COMP:10506"/>
        <dbReference type="ChEBI" id="CHEBI:15378"/>
        <dbReference type="ChEBI" id="CHEBI:17544"/>
        <dbReference type="ChEBI" id="CHEBI:30616"/>
        <dbReference type="ChEBI" id="CHEBI:43474"/>
        <dbReference type="ChEBI" id="CHEBI:83144"/>
        <dbReference type="ChEBI" id="CHEBI:83145"/>
        <dbReference type="ChEBI" id="CHEBI:456216"/>
        <dbReference type="EC" id="6.3.4.14"/>
    </reaction>
</comment>
<keyword evidence="9" id="KW-0275">Fatty acid biosynthesis</keyword>
<evidence type="ECO:0000256" key="11">
    <source>
        <dbReference type="ARBA" id="ARBA00023268"/>
    </source>
</evidence>
<dbReference type="PROSITE" id="PS00188">
    <property type="entry name" value="BIOTIN"/>
    <property type="match status" value="1"/>
</dbReference>
<dbReference type="PROSITE" id="PS50975">
    <property type="entry name" value="ATP_GRASP"/>
    <property type="match status" value="1"/>
</dbReference>
<evidence type="ECO:0000256" key="6">
    <source>
        <dbReference type="ARBA" id="ARBA00022832"/>
    </source>
</evidence>
<accession>A0AAD9NI88</accession>
<keyword evidence="5 14" id="KW-0547">Nucleotide-binding</keyword>
<feature type="compositionally biased region" description="Acidic residues" evidence="15">
    <location>
        <begin position="137"/>
        <end position="152"/>
    </location>
</feature>
<dbReference type="InterPro" id="IPR005479">
    <property type="entry name" value="CPAse_ATP-bd"/>
</dbReference>
<feature type="domain" description="ATP-grasp" evidence="17">
    <location>
        <begin position="800"/>
        <end position="996"/>
    </location>
</feature>
<dbReference type="FunFam" id="3.90.1770.10:FF:000001">
    <property type="entry name" value="acetyl-CoA carboxylase 1"/>
    <property type="match status" value="1"/>
</dbReference>
<dbReference type="PROSITE" id="PS50980">
    <property type="entry name" value="COA_CT_NTER"/>
    <property type="match status" value="1"/>
</dbReference>
<evidence type="ECO:0000256" key="1">
    <source>
        <dbReference type="ARBA" id="ARBA00001953"/>
    </source>
</evidence>
<evidence type="ECO:0000256" key="7">
    <source>
        <dbReference type="ARBA" id="ARBA00022840"/>
    </source>
</evidence>
<dbReference type="InterPro" id="IPR016185">
    <property type="entry name" value="PreATP-grasp_dom_sf"/>
</dbReference>
<dbReference type="Gene3D" id="3.30.470.20">
    <property type="entry name" value="ATP-grasp fold, B domain"/>
    <property type="match status" value="1"/>
</dbReference>
<dbReference type="Gene3D" id="2.40.460.10">
    <property type="entry name" value="Biotin dependent carboxylase carboxyltransferase"/>
    <property type="match status" value="1"/>
</dbReference>
<feature type="domain" description="Biotin carboxylation" evidence="18">
    <location>
        <begin position="646"/>
        <end position="1148"/>
    </location>
</feature>
<keyword evidence="4" id="KW-0436">Ligase</keyword>
<dbReference type="GO" id="GO:0006633">
    <property type="term" value="P:fatty acid biosynthetic process"/>
    <property type="evidence" value="ECO:0007669"/>
    <property type="project" value="UniProtKB-KW"/>
</dbReference>
<dbReference type="InterPro" id="IPR011053">
    <property type="entry name" value="Single_hybrid_motif"/>
</dbReference>
<organism evidence="21 22">
    <name type="scientific">Paralvinella palmiformis</name>
    <dbReference type="NCBI Taxonomy" id="53620"/>
    <lineage>
        <taxon>Eukaryota</taxon>
        <taxon>Metazoa</taxon>
        <taxon>Spiralia</taxon>
        <taxon>Lophotrochozoa</taxon>
        <taxon>Annelida</taxon>
        <taxon>Polychaeta</taxon>
        <taxon>Sedentaria</taxon>
        <taxon>Canalipalpata</taxon>
        <taxon>Terebellida</taxon>
        <taxon>Terebelliformia</taxon>
        <taxon>Alvinellidae</taxon>
        <taxon>Paralvinella</taxon>
    </lineage>
</organism>
<dbReference type="Pfam" id="PF21385">
    <property type="entry name" value="ACCA_BT"/>
    <property type="match status" value="1"/>
</dbReference>
<dbReference type="GO" id="GO:0004075">
    <property type="term" value="F:biotin carboxylase activity"/>
    <property type="evidence" value="ECO:0007669"/>
    <property type="project" value="UniProtKB-EC"/>
</dbReference>
<evidence type="ECO:0000259" key="17">
    <source>
        <dbReference type="PROSITE" id="PS50975"/>
    </source>
</evidence>
<dbReference type="SUPFAM" id="SSF51246">
    <property type="entry name" value="Rudiment single hybrid motif"/>
    <property type="match status" value="1"/>
</dbReference>
<keyword evidence="6" id="KW-0276">Fatty acid metabolism</keyword>
<dbReference type="Proteomes" id="UP001208570">
    <property type="component" value="Unassembled WGS sequence"/>
</dbReference>
<evidence type="ECO:0000256" key="4">
    <source>
        <dbReference type="ARBA" id="ARBA00022598"/>
    </source>
</evidence>
<dbReference type="InterPro" id="IPR049076">
    <property type="entry name" value="ACCA"/>
</dbReference>
<dbReference type="Gene3D" id="3.90.1770.10">
    <property type="entry name" value="PreATP-grasp domain"/>
    <property type="match status" value="1"/>
</dbReference>
<dbReference type="Pfam" id="PF00289">
    <property type="entry name" value="Biotin_carb_N"/>
    <property type="match status" value="1"/>
</dbReference>
<dbReference type="Gene3D" id="3.90.226.10">
    <property type="entry name" value="2-enoyl-CoA Hydratase, Chain A, domain 1"/>
    <property type="match status" value="2"/>
</dbReference>
<dbReference type="InterPro" id="IPR011764">
    <property type="entry name" value="Biotin_carboxylation_dom"/>
</dbReference>
<dbReference type="Pfam" id="PF08326">
    <property type="entry name" value="ACC_central"/>
    <property type="match status" value="2"/>
</dbReference>
<keyword evidence="10" id="KW-0092">Biotin</keyword>
<dbReference type="GO" id="GO:0005524">
    <property type="term" value="F:ATP binding"/>
    <property type="evidence" value="ECO:0007669"/>
    <property type="project" value="UniProtKB-UniRule"/>
</dbReference>
<evidence type="ECO:0000256" key="5">
    <source>
        <dbReference type="ARBA" id="ARBA00022741"/>
    </source>
</evidence>
<dbReference type="PANTHER" id="PTHR45728">
    <property type="entry name" value="ACETYL-COA CARBOXYLASE, ISOFORM A"/>
    <property type="match status" value="1"/>
</dbReference>
<dbReference type="Gene3D" id="3.40.50.20">
    <property type="match status" value="1"/>
</dbReference>
<dbReference type="InterPro" id="IPR005481">
    <property type="entry name" value="BC-like_N"/>
</dbReference>
<dbReference type="InterPro" id="IPR034733">
    <property type="entry name" value="AcCoA_carboxyl_beta"/>
</dbReference>
<evidence type="ECO:0000256" key="8">
    <source>
        <dbReference type="ARBA" id="ARBA00023098"/>
    </source>
</evidence>
<dbReference type="Pfam" id="PF01039">
    <property type="entry name" value="Carboxyl_trans"/>
    <property type="match status" value="1"/>
</dbReference>
<dbReference type="PANTHER" id="PTHR45728:SF3">
    <property type="entry name" value="ACETYL-COA CARBOXYLASE"/>
    <property type="match status" value="1"/>
</dbReference>
<dbReference type="GO" id="GO:0003989">
    <property type="term" value="F:acetyl-CoA carboxylase activity"/>
    <property type="evidence" value="ECO:0007669"/>
    <property type="project" value="UniProtKB-EC"/>
</dbReference>
<dbReference type="InterPro" id="IPR011762">
    <property type="entry name" value="COA_CT_N"/>
</dbReference>
<dbReference type="InterPro" id="IPR000089">
    <property type="entry name" value="Biotin_lipoyl"/>
</dbReference>
<dbReference type="SUPFAM" id="SSF52096">
    <property type="entry name" value="ClpP/crotonase"/>
    <property type="match status" value="2"/>
</dbReference>
<dbReference type="FunFam" id="3.30.470.20:FF:000005">
    <property type="entry name" value="Acetyl-CoA carboxylase 1"/>
    <property type="match status" value="1"/>
</dbReference>
<comment type="caution">
    <text evidence="21">The sequence shown here is derived from an EMBL/GenBank/DDBJ whole genome shotgun (WGS) entry which is preliminary data.</text>
</comment>
<keyword evidence="11" id="KW-0511">Multifunctional enzyme</keyword>
<gene>
    <name evidence="21" type="ORF">LSH36_11g02047</name>
</gene>
<evidence type="ECO:0000256" key="9">
    <source>
        <dbReference type="ARBA" id="ARBA00023160"/>
    </source>
</evidence>
<comment type="pathway">
    <text evidence="2">Lipid metabolism; malonyl-CoA biosynthesis; malonyl-CoA from acetyl-CoA: step 1/1.</text>
</comment>
<feature type="region of interest" description="Disordered" evidence="15">
    <location>
        <begin position="134"/>
        <end position="172"/>
    </location>
</feature>
<evidence type="ECO:0000256" key="15">
    <source>
        <dbReference type="SAM" id="MobiDB-lite"/>
    </source>
</evidence>
<dbReference type="PROSITE" id="PS00866">
    <property type="entry name" value="CPSASE_1"/>
    <property type="match status" value="1"/>
</dbReference>
<feature type="region of interest" description="Disordered" evidence="15">
    <location>
        <begin position="292"/>
        <end position="318"/>
    </location>
</feature>
<evidence type="ECO:0000259" key="19">
    <source>
        <dbReference type="PROSITE" id="PS50980"/>
    </source>
</evidence>
<dbReference type="SMART" id="SM00878">
    <property type="entry name" value="Biotin_carb_C"/>
    <property type="match status" value="1"/>
</dbReference>
<evidence type="ECO:0000256" key="3">
    <source>
        <dbReference type="ARBA" id="ARBA00022516"/>
    </source>
</evidence>
<evidence type="ECO:0000256" key="14">
    <source>
        <dbReference type="PROSITE-ProRule" id="PRU00409"/>
    </source>
</evidence>
<dbReference type="PROSITE" id="PS50968">
    <property type="entry name" value="BIOTINYL_LIPOYL"/>
    <property type="match status" value="1"/>
</dbReference>
<dbReference type="FunFam" id="3.40.50.20:FF:000005">
    <property type="entry name" value="acetyl-CoA carboxylase isoform X2"/>
    <property type="match status" value="1"/>
</dbReference>
<feature type="domain" description="CoA carboxyltransferase N-terminal" evidence="19">
    <location>
        <begin position="2133"/>
        <end position="2469"/>
    </location>
</feature>
<evidence type="ECO:0000259" key="16">
    <source>
        <dbReference type="PROSITE" id="PS50968"/>
    </source>
</evidence>
<feature type="compositionally biased region" description="Polar residues" evidence="15">
    <location>
        <begin position="161"/>
        <end position="172"/>
    </location>
</feature>
<dbReference type="GO" id="GO:0005739">
    <property type="term" value="C:mitochondrion"/>
    <property type="evidence" value="ECO:0007669"/>
    <property type="project" value="TreeGrafter"/>
</dbReference>
<dbReference type="EMBL" id="JAODUP010000011">
    <property type="protein sequence ID" value="KAK2169286.1"/>
    <property type="molecule type" value="Genomic_DNA"/>
</dbReference>
<dbReference type="Pfam" id="PF00364">
    <property type="entry name" value="Biotin_lipoyl"/>
    <property type="match status" value="1"/>
</dbReference>
<dbReference type="PROSITE" id="PS00867">
    <property type="entry name" value="CPSASE_2"/>
    <property type="match status" value="1"/>
</dbReference>
<dbReference type="SUPFAM" id="SSF56059">
    <property type="entry name" value="Glutathione synthetase ATP-binding domain-like"/>
    <property type="match status" value="1"/>
</dbReference>
<name>A0AAD9NI88_9ANNE</name>
<dbReference type="SUPFAM" id="SSF51230">
    <property type="entry name" value="Single hybrid motif"/>
    <property type="match status" value="1"/>
</dbReference>
<dbReference type="Gene3D" id="2.40.50.100">
    <property type="match status" value="1"/>
</dbReference>
<dbReference type="InterPro" id="IPR049074">
    <property type="entry name" value="ACCA_BT"/>
</dbReference>
<dbReference type="Pfam" id="PF02786">
    <property type="entry name" value="CPSase_L_D2"/>
    <property type="match status" value="1"/>
</dbReference>
<proteinExistence type="predicted"/>
<dbReference type="InterPro" id="IPR011054">
    <property type="entry name" value="Rudment_hybrid_motif"/>
</dbReference>
<evidence type="ECO:0000256" key="12">
    <source>
        <dbReference type="ARBA" id="ARBA00048065"/>
    </source>
</evidence>
<dbReference type="CDD" id="cd06850">
    <property type="entry name" value="biotinyl_domain"/>
    <property type="match status" value="1"/>
</dbReference>
<comment type="cofactor">
    <cofactor evidence="1">
        <name>biotin</name>
        <dbReference type="ChEBI" id="CHEBI:57586"/>
    </cofactor>
</comment>
<evidence type="ECO:0000256" key="2">
    <source>
        <dbReference type="ARBA" id="ARBA00004956"/>
    </source>
</evidence>
<keyword evidence="7 14" id="KW-0067">ATP-binding</keyword>
<dbReference type="InterPro" id="IPR013815">
    <property type="entry name" value="ATP_grasp_subdomain_1"/>
</dbReference>
<evidence type="ECO:0000256" key="13">
    <source>
        <dbReference type="ARBA" id="ARBA00048600"/>
    </source>
</evidence>
<dbReference type="InterPro" id="IPR013537">
    <property type="entry name" value="AcCoA_COase_cen"/>
</dbReference>
<dbReference type="InterPro" id="IPR011761">
    <property type="entry name" value="ATP-grasp"/>
</dbReference>
<evidence type="ECO:0000313" key="21">
    <source>
        <dbReference type="EMBL" id="KAK2169286.1"/>
    </source>
</evidence>
<protein>
    <recommendedName>
        <fullName evidence="23">Acetyl-CoA carboxylase</fullName>
    </recommendedName>
</protein>
<comment type="catalytic activity">
    <reaction evidence="12">
        <text>hydrogencarbonate + acetyl-CoA + ATP = malonyl-CoA + ADP + phosphate + H(+)</text>
        <dbReference type="Rhea" id="RHEA:11308"/>
        <dbReference type="ChEBI" id="CHEBI:15378"/>
        <dbReference type="ChEBI" id="CHEBI:17544"/>
        <dbReference type="ChEBI" id="CHEBI:30616"/>
        <dbReference type="ChEBI" id="CHEBI:43474"/>
        <dbReference type="ChEBI" id="CHEBI:57288"/>
        <dbReference type="ChEBI" id="CHEBI:57384"/>
        <dbReference type="ChEBI" id="CHEBI:456216"/>
        <dbReference type="EC" id="6.4.1.2"/>
    </reaction>
</comment>
<dbReference type="Gene3D" id="3.30.1490.20">
    <property type="entry name" value="ATP-grasp fold, A domain"/>
    <property type="match status" value="1"/>
</dbReference>
<dbReference type="SUPFAM" id="SSF52440">
    <property type="entry name" value="PreATP-grasp domain"/>
    <property type="match status" value="1"/>
</dbReference>
<evidence type="ECO:0000313" key="22">
    <source>
        <dbReference type="Proteomes" id="UP001208570"/>
    </source>
</evidence>
<dbReference type="Pfam" id="PF02785">
    <property type="entry name" value="Biotin_carb_C"/>
    <property type="match status" value="1"/>
</dbReference>
<feature type="compositionally biased region" description="Polar residues" evidence="15">
    <location>
        <begin position="292"/>
        <end position="301"/>
    </location>
</feature>
<keyword evidence="3" id="KW-0444">Lipid biosynthesis</keyword>
<feature type="region of interest" description="Disordered" evidence="15">
    <location>
        <begin position="591"/>
        <end position="621"/>
    </location>
</feature>
<reference evidence="21" key="1">
    <citation type="journal article" date="2023" name="Mol. Biol. Evol.">
        <title>Third-Generation Sequencing Reveals the Adaptive Role of the Epigenome in Three Deep-Sea Polychaetes.</title>
        <authorList>
            <person name="Perez M."/>
            <person name="Aroh O."/>
            <person name="Sun Y."/>
            <person name="Lan Y."/>
            <person name="Juniper S.K."/>
            <person name="Young C.R."/>
            <person name="Angers B."/>
            <person name="Qian P.Y."/>
        </authorList>
    </citation>
    <scope>NUCLEOTIDE SEQUENCE</scope>
    <source>
        <strain evidence="21">P08H-3</strain>
    </source>
</reference>
<dbReference type="InterPro" id="IPR005482">
    <property type="entry name" value="Biotin_COase_C"/>
</dbReference>
<keyword evidence="22" id="KW-1185">Reference proteome</keyword>
<evidence type="ECO:0000259" key="18">
    <source>
        <dbReference type="PROSITE" id="PS50979"/>
    </source>
</evidence>
<dbReference type="PROSITE" id="PS50989">
    <property type="entry name" value="COA_CT_CTER"/>
    <property type="match status" value="1"/>
</dbReference>
<evidence type="ECO:0000259" key="20">
    <source>
        <dbReference type="PROSITE" id="PS50989"/>
    </source>
</evidence>
<dbReference type="GO" id="GO:0046872">
    <property type="term" value="F:metal ion binding"/>
    <property type="evidence" value="ECO:0007669"/>
    <property type="project" value="InterPro"/>
</dbReference>
<feature type="domain" description="Lipoyl-binding" evidence="16">
    <location>
        <begin position="1276"/>
        <end position="1350"/>
    </location>
</feature>
<evidence type="ECO:0008006" key="23">
    <source>
        <dbReference type="Google" id="ProtNLM"/>
    </source>
</evidence>
<keyword evidence="8" id="KW-0443">Lipid metabolism</keyword>